<comment type="caution">
    <text evidence="1">The sequence shown here is derived from an EMBL/GenBank/DDBJ whole genome shotgun (WGS) entry which is preliminary data.</text>
</comment>
<protein>
    <submittedName>
        <fullName evidence="1">Aldo-keto reductase family 4 member C9-like</fullName>
    </submittedName>
</protein>
<dbReference type="EMBL" id="LXQA010420070">
    <property type="protein sequence ID" value="MCI50676.1"/>
    <property type="molecule type" value="Genomic_DNA"/>
</dbReference>
<reference evidence="1 2" key="1">
    <citation type="journal article" date="2018" name="Front. Plant Sci.">
        <title>Red Clover (Trifolium pratense) and Zigzag Clover (T. medium) - A Picture of Genomic Similarities and Differences.</title>
        <authorList>
            <person name="Dluhosova J."/>
            <person name="Istvanek J."/>
            <person name="Nedelnik J."/>
            <person name="Repkova J."/>
        </authorList>
    </citation>
    <scope>NUCLEOTIDE SEQUENCE [LARGE SCALE GENOMIC DNA]</scope>
    <source>
        <strain evidence="2">cv. 10/8</strain>
        <tissue evidence="1">Leaf</tissue>
    </source>
</reference>
<dbReference type="AlphaFoldDB" id="A0A392SS37"/>
<organism evidence="1 2">
    <name type="scientific">Trifolium medium</name>
    <dbReference type="NCBI Taxonomy" id="97028"/>
    <lineage>
        <taxon>Eukaryota</taxon>
        <taxon>Viridiplantae</taxon>
        <taxon>Streptophyta</taxon>
        <taxon>Embryophyta</taxon>
        <taxon>Tracheophyta</taxon>
        <taxon>Spermatophyta</taxon>
        <taxon>Magnoliopsida</taxon>
        <taxon>eudicotyledons</taxon>
        <taxon>Gunneridae</taxon>
        <taxon>Pentapetalae</taxon>
        <taxon>rosids</taxon>
        <taxon>fabids</taxon>
        <taxon>Fabales</taxon>
        <taxon>Fabaceae</taxon>
        <taxon>Papilionoideae</taxon>
        <taxon>50 kb inversion clade</taxon>
        <taxon>NPAAA clade</taxon>
        <taxon>Hologalegina</taxon>
        <taxon>IRL clade</taxon>
        <taxon>Trifolieae</taxon>
        <taxon>Trifolium</taxon>
    </lineage>
</organism>
<dbReference type="Gene3D" id="3.20.20.100">
    <property type="entry name" value="NADP-dependent oxidoreductase domain"/>
    <property type="match status" value="1"/>
</dbReference>
<sequence>KLAAGNLVPPHLYFIPPLSERLLQVITTLTIIGFYVKEKMDKENIHHSHQHFDLNTGAKMPAVGLGTWKASPGVVGDAVIVAVKVVFLLFVP</sequence>
<accession>A0A392SS37</accession>
<keyword evidence="2" id="KW-1185">Reference proteome</keyword>
<feature type="non-terminal residue" evidence="1">
    <location>
        <position position="1"/>
    </location>
</feature>
<name>A0A392SS37_9FABA</name>
<dbReference type="Proteomes" id="UP000265520">
    <property type="component" value="Unassembled WGS sequence"/>
</dbReference>
<proteinExistence type="predicted"/>
<evidence type="ECO:0000313" key="2">
    <source>
        <dbReference type="Proteomes" id="UP000265520"/>
    </source>
</evidence>
<evidence type="ECO:0000313" key="1">
    <source>
        <dbReference type="EMBL" id="MCI50676.1"/>
    </source>
</evidence>
<dbReference type="InterPro" id="IPR036812">
    <property type="entry name" value="NAD(P)_OxRdtase_dom_sf"/>
</dbReference>